<dbReference type="InterPro" id="IPR017861">
    <property type="entry name" value="KAE1/TsaD"/>
</dbReference>
<dbReference type="AlphaFoldDB" id="A0A1C6GQD9"/>
<dbReference type="GO" id="GO:0008033">
    <property type="term" value="P:tRNA processing"/>
    <property type="evidence" value="ECO:0007669"/>
    <property type="project" value="UniProtKB-KW"/>
</dbReference>
<dbReference type="EMBL" id="FMHG01000001">
    <property type="protein sequence ID" value="SCJ47533.1"/>
    <property type="molecule type" value="Genomic_DNA"/>
</dbReference>
<evidence type="ECO:0000256" key="7">
    <source>
        <dbReference type="ARBA" id="ARBA00048117"/>
    </source>
</evidence>
<dbReference type="PANTHER" id="PTHR11735:SF6">
    <property type="entry name" value="TRNA N6-ADENOSINE THREONYLCARBAMOYLTRANSFERASE, MITOCHONDRIAL"/>
    <property type="match status" value="1"/>
</dbReference>
<evidence type="ECO:0000256" key="2">
    <source>
        <dbReference type="ARBA" id="ARBA00022679"/>
    </source>
</evidence>
<evidence type="ECO:0000256" key="3">
    <source>
        <dbReference type="ARBA" id="ARBA00022694"/>
    </source>
</evidence>
<protein>
    <recommendedName>
        <fullName evidence="1">N(6)-L-threonylcarbamoyladenine synthase</fullName>
        <ecNumber evidence="1">2.3.1.234</ecNumber>
    </recommendedName>
</protein>
<comment type="catalytic activity">
    <reaction evidence="7">
        <text>L-threonylcarbamoyladenylate + adenosine(37) in tRNA = N(6)-L-threonylcarbamoyladenosine(37) in tRNA + AMP + H(+)</text>
        <dbReference type="Rhea" id="RHEA:37059"/>
        <dbReference type="Rhea" id="RHEA-COMP:10162"/>
        <dbReference type="Rhea" id="RHEA-COMP:10163"/>
        <dbReference type="ChEBI" id="CHEBI:15378"/>
        <dbReference type="ChEBI" id="CHEBI:73682"/>
        <dbReference type="ChEBI" id="CHEBI:74411"/>
        <dbReference type="ChEBI" id="CHEBI:74418"/>
        <dbReference type="ChEBI" id="CHEBI:456215"/>
        <dbReference type="EC" id="2.3.1.234"/>
    </reaction>
</comment>
<keyword evidence="6" id="KW-0012">Acyltransferase</keyword>
<evidence type="ECO:0000256" key="1">
    <source>
        <dbReference type="ARBA" id="ARBA00012156"/>
    </source>
</evidence>
<evidence type="ECO:0000256" key="6">
    <source>
        <dbReference type="ARBA" id="ARBA00023315"/>
    </source>
</evidence>
<evidence type="ECO:0000259" key="8">
    <source>
        <dbReference type="Pfam" id="PF00814"/>
    </source>
</evidence>
<dbReference type="InterPro" id="IPR000905">
    <property type="entry name" value="Gcp-like_dom"/>
</dbReference>
<reference evidence="9" key="1">
    <citation type="submission" date="2015-09" db="EMBL/GenBank/DDBJ databases">
        <authorList>
            <consortium name="Pathogen Informatics"/>
        </authorList>
    </citation>
    <scope>NUCLEOTIDE SEQUENCE</scope>
    <source>
        <strain evidence="9">2789STDY5834896</strain>
    </source>
</reference>
<dbReference type="GO" id="GO:0061711">
    <property type="term" value="F:tRNA N(6)-L-threonylcarbamoyladenine synthase activity"/>
    <property type="evidence" value="ECO:0007669"/>
    <property type="project" value="UniProtKB-EC"/>
</dbReference>
<keyword evidence="3" id="KW-0819">tRNA processing</keyword>
<evidence type="ECO:0000256" key="5">
    <source>
        <dbReference type="ARBA" id="ARBA00023004"/>
    </source>
</evidence>
<dbReference type="Pfam" id="PF00814">
    <property type="entry name" value="TsaD"/>
    <property type="match status" value="1"/>
</dbReference>
<dbReference type="PANTHER" id="PTHR11735">
    <property type="entry name" value="TRNA N6-ADENOSINE THREONYLCARBAMOYLTRANSFERASE"/>
    <property type="match status" value="1"/>
</dbReference>
<sequence length="323" mass="34342">MRYFLGIDTSNYTTSLALCDEGGQVCKNVRLPLPVKDGQLGLRQSDACFLHAKNFSLLQQELMADLSAGEISAIGVSARPRDIEGSYMPCFLVGEGLANVFGKLLCRPVYRVAHQQGHIMAALYGAGAMPLLEAPFLAFHLSGGTTEAVLVTPDDTRILKTSQVAGSLDLKAGQAVDRVGGMLGLPFPAGKQLDALACQSRARFHIKPVLKGFDCCLSGVQNQCQKMVDQGAPAEDVARYCIEYICAALDGMTARLLQHYGDLPVVYAGGVMSNSLIAAAMGEKYGGYFAPADFSADNAAGVALLARRAHAGRRDTEGENVYA</sequence>
<keyword evidence="2" id="KW-0808">Transferase</keyword>
<dbReference type="GO" id="GO:0046872">
    <property type="term" value="F:metal ion binding"/>
    <property type="evidence" value="ECO:0007669"/>
    <property type="project" value="UniProtKB-KW"/>
</dbReference>
<keyword evidence="4" id="KW-0479">Metal-binding</keyword>
<keyword evidence="5" id="KW-0408">Iron</keyword>
<name>A0A1C6GQD9_9FIRM</name>
<dbReference type="Gene3D" id="3.30.420.40">
    <property type="match status" value="2"/>
</dbReference>
<dbReference type="InterPro" id="IPR043129">
    <property type="entry name" value="ATPase_NBD"/>
</dbReference>
<evidence type="ECO:0000256" key="4">
    <source>
        <dbReference type="ARBA" id="ARBA00022723"/>
    </source>
</evidence>
<dbReference type="PRINTS" id="PR00789">
    <property type="entry name" value="OSIALOPTASE"/>
</dbReference>
<gene>
    <name evidence="9" type="primary">gcp_1</name>
    <name evidence="9" type="ORF">SAMEA3545359_00490</name>
</gene>
<proteinExistence type="predicted"/>
<accession>A0A1C6GQD9</accession>
<evidence type="ECO:0000313" key="9">
    <source>
        <dbReference type="EMBL" id="SCJ47533.1"/>
    </source>
</evidence>
<dbReference type="EC" id="2.3.1.234" evidence="1"/>
<dbReference type="SUPFAM" id="SSF53067">
    <property type="entry name" value="Actin-like ATPase domain"/>
    <property type="match status" value="1"/>
</dbReference>
<organism evidence="9">
    <name type="scientific">uncultured Anaerotruncus sp</name>
    <dbReference type="NCBI Taxonomy" id="905011"/>
    <lineage>
        <taxon>Bacteria</taxon>
        <taxon>Bacillati</taxon>
        <taxon>Bacillota</taxon>
        <taxon>Clostridia</taxon>
        <taxon>Eubacteriales</taxon>
        <taxon>Oscillospiraceae</taxon>
        <taxon>Anaerotruncus</taxon>
        <taxon>environmental samples</taxon>
    </lineage>
</organism>
<feature type="domain" description="Gcp-like" evidence="8">
    <location>
        <begin position="51"/>
        <end position="303"/>
    </location>
</feature>